<dbReference type="Pfam" id="PF00975">
    <property type="entry name" value="Thioesterase"/>
    <property type="match status" value="1"/>
</dbReference>
<gene>
    <name evidence="3" type="ORF">Aglo03_11650</name>
</gene>
<dbReference type="Gene3D" id="3.40.50.1820">
    <property type="entry name" value="alpha/beta hydrolase"/>
    <property type="match status" value="1"/>
</dbReference>
<dbReference type="RefSeq" id="WP_285608267.1">
    <property type="nucleotide sequence ID" value="NZ_BSSD01000001.1"/>
</dbReference>
<organism evidence="3 4">
    <name type="scientific">Actinokineospora globicatena</name>
    <dbReference type="NCBI Taxonomy" id="103729"/>
    <lineage>
        <taxon>Bacteria</taxon>
        <taxon>Bacillati</taxon>
        <taxon>Actinomycetota</taxon>
        <taxon>Actinomycetes</taxon>
        <taxon>Pseudonocardiales</taxon>
        <taxon>Pseudonocardiaceae</taxon>
        <taxon>Actinokineospora</taxon>
    </lineage>
</organism>
<comment type="similarity">
    <text evidence="1">Belongs to the thioesterase family.</text>
</comment>
<feature type="domain" description="Thioesterase" evidence="2">
    <location>
        <begin position="25"/>
        <end position="244"/>
    </location>
</feature>
<evidence type="ECO:0000313" key="4">
    <source>
        <dbReference type="Proteomes" id="UP001165042"/>
    </source>
</evidence>
<dbReference type="PANTHER" id="PTHR11487">
    <property type="entry name" value="THIOESTERASE"/>
    <property type="match status" value="1"/>
</dbReference>
<proteinExistence type="inferred from homology"/>
<sequence length="259" mass="28046">MSTSPTRARPGKWLLRRPKDDAAARLFCFPYSGLGASMYSRWPDSTGAVEICAVQPPGRENRIREPHFGEYADLAEQAAAALRPYLDRPFGFFGHCGGALAAFATAVRLRADGGPVPDCLFMSSQVAPHDGPFGRFLSMSDDELRLELTELTKALGGRPDPDVIDLGLGVLRADITANQHYRLDAPVVLPGALHAIGWTDDAEIRPDQMGGWRAYATPDRFTAEVLPGGHHTFLDAPDELMTAVRRGLAPAPRPTGGTR</sequence>
<name>A0A9W6V7W5_9PSEU</name>
<dbReference type="SUPFAM" id="SSF53474">
    <property type="entry name" value="alpha/beta-Hydrolases"/>
    <property type="match status" value="1"/>
</dbReference>
<evidence type="ECO:0000259" key="2">
    <source>
        <dbReference type="Pfam" id="PF00975"/>
    </source>
</evidence>
<dbReference type="PANTHER" id="PTHR11487:SF0">
    <property type="entry name" value="S-ACYL FATTY ACID SYNTHASE THIOESTERASE, MEDIUM CHAIN"/>
    <property type="match status" value="1"/>
</dbReference>
<dbReference type="GO" id="GO:0008610">
    <property type="term" value="P:lipid biosynthetic process"/>
    <property type="evidence" value="ECO:0007669"/>
    <property type="project" value="TreeGrafter"/>
</dbReference>
<dbReference type="InterPro" id="IPR012223">
    <property type="entry name" value="TEII"/>
</dbReference>
<reference evidence="3" key="1">
    <citation type="submission" date="2023-02" db="EMBL/GenBank/DDBJ databases">
        <title>Actinokineospora globicatena NBRC 15670.</title>
        <authorList>
            <person name="Ichikawa N."/>
            <person name="Sato H."/>
            <person name="Tonouchi N."/>
        </authorList>
    </citation>
    <scope>NUCLEOTIDE SEQUENCE</scope>
    <source>
        <strain evidence="3">NBRC 15670</strain>
    </source>
</reference>
<dbReference type="AlphaFoldDB" id="A0A9W6V7W5"/>
<dbReference type="Proteomes" id="UP001165042">
    <property type="component" value="Unassembled WGS sequence"/>
</dbReference>
<protein>
    <submittedName>
        <fullName evidence="3">Thioesterase</fullName>
    </submittedName>
</protein>
<accession>A0A9W6V7W5</accession>
<keyword evidence="4" id="KW-1185">Reference proteome</keyword>
<evidence type="ECO:0000313" key="3">
    <source>
        <dbReference type="EMBL" id="GLW90349.1"/>
    </source>
</evidence>
<comment type="caution">
    <text evidence="3">The sequence shown here is derived from an EMBL/GenBank/DDBJ whole genome shotgun (WGS) entry which is preliminary data.</text>
</comment>
<dbReference type="InterPro" id="IPR029058">
    <property type="entry name" value="AB_hydrolase_fold"/>
</dbReference>
<dbReference type="InterPro" id="IPR001031">
    <property type="entry name" value="Thioesterase"/>
</dbReference>
<evidence type="ECO:0000256" key="1">
    <source>
        <dbReference type="ARBA" id="ARBA00007169"/>
    </source>
</evidence>
<dbReference type="EMBL" id="BSSD01000001">
    <property type="protein sequence ID" value="GLW90349.1"/>
    <property type="molecule type" value="Genomic_DNA"/>
</dbReference>